<comment type="caution">
    <text evidence="1">The sequence shown here is derived from an EMBL/GenBank/DDBJ whole genome shotgun (WGS) entry which is preliminary data.</text>
</comment>
<evidence type="ECO:0000313" key="2">
    <source>
        <dbReference type="Proteomes" id="UP000249555"/>
    </source>
</evidence>
<reference evidence="1 2" key="1">
    <citation type="submission" date="2017-08" db="EMBL/GenBank/DDBJ databases">
        <title>Infants hospitalized years apart are colonized by the same room-sourced microbial strains.</title>
        <authorList>
            <person name="Brooks B."/>
            <person name="Olm M.R."/>
            <person name="Firek B.A."/>
            <person name="Baker R."/>
            <person name="Thomas B.C."/>
            <person name="Morowitz M.J."/>
            <person name="Banfield J.F."/>
        </authorList>
    </citation>
    <scope>NUCLEOTIDE SEQUENCE [LARGE SCALE GENOMIC DNA]</scope>
    <source>
        <strain evidence="1">S2_018_000_R3_119</strain>
    </source>
</reference>
<dbReference type="AlphaFoldDB" id="A0A2W5B1A8"/>
<evidence type="ECO:0000313" key="1">
    <source>
        <dbReference type="EMBL" id="PZO77065.1"/>
    </source>
</evidence>
<dbReference type="Proteomes" id="UP000249555">
    <property type="component" value="Unassembled WGS sequence"/>
</dbReference>
<name>A0A2W5B1A8_9SPHN</name>
<protein>
    <submittedName>
        <fullName evidence="1">Uncharacterized protein</fullName>
    </submittedName>
</protein>
<dbReference type="EMBL" id="QFMX01000001">
    <property type="protein sequence ID" value="PZO77065.1"/>
    <property type="molecule type" value="Genomic_DNA"/>
</dbReference>
<organism evidence="1 2">
    <name type="scientific">Sphingomonas taxi</name>
    <dbReference type="NCBI Taxonomy" id="1549858"/>
    <lineage>
        <taxon>Bacteria</taxon>
        <taxon>Pseudomonadati</taxon>
        <taxon>Pseudomonadota</taxon>
        <taxon>Alphaproteobacteria</taxon>
        <taxon>Sphingomonadales</taxon>
        <taxon>Sphingomonadaceae</taxon>
        <taxon>Sphingomonas</taxon>
    </lineage>
</organism>
<proteinExistence type="predicted"/>
<gene>
    <name evidence="1" type="ORF">DI640_01395</name>
</gene>
<sequence>MGQKLSERPAGACLYREIRGYCVSVNCTIEDFSRASGIANTTISSIRGALYPSPRTVARVRDFIVANPGGISARTLPVRGHKTTSRDGARAVDVARQASVAPARPDPAAVAAAARESAFRPGARPLAEKAPAYLHSLRRDLTPAEQISTMCVATPGDTIEVVKRRWPDVWMRVVDAARDVGQAPGAMLIALIERGLDADGVPV</sequence>
<accession>A0A2W5B1A8</accession>